<gene>
    <name evidence="1" type="ORF">AVDCRST_MAG36-2648</name>
</gene>
<evidence type="ECO:0000313" key="1">
    <source>
        <dbReference type="EMBL" id="CAA9361102.1"/>
    </source>
</evidence>
<protein>
    <submittedName>
        <fullName evidence="1">Uncharacterized protein</fullName>
    </submittedName>
</protein>
<proteinExistence type="predicted"/>
<organism evidence="1">
    <name type="scientific">uncultured Nocardioidaceae bacterium</name>
    <dbReference type="NCBI Taxonomy" id="253824"/>
    <lineage>
        <taxon>Bacteria</taxon>
        <taxon>Bacillati</taxon>
        <taxon>Actinomycetota</taxon>
        <taxon>Actinomycetes</taxon>
        <taxon>Propionibacteriales</taxon>
        <taxon>Nocardioidaceae</taxon>
        <taxon>environmental samples</taxon>
    </lineage>
</organism>
<sequence length="52" mass="5367">MSSLLLLTVLALVGVLALVALVVLVVWMLRRSQAGPATGYGAPPSGPEHVRS</sequence>
<reference evidence="1" key="1">
    <citation type="submission" date="2020-02" db="EMBL/GenBank/DDBJ databases">
        <authorList>
            <person name="Meier V. D."/>
        </authorList>
    </citation>
    <scope>NUCLEOTIDE SEQUENCE</scope>
    <source>
        <strain evidence="1">AVDCRST_MAG36</strain>
    </source>
</reference>
<dbReference type="AlphaFoldDB" id="A0A6J4MLF2"/>
<name>A0A6J4MLF2_9ACTN</name>
<dbReference type="EMBL" id="CADCUH010000170">
    <property type="protein sequence ID" value="CAA9361102.1"/>
    <property type="molecule type" value="Genomic_DNA"/>
</dbReference>
<accession>A0A6J4MLF2</accession>